<dbReference type="EMBL" id="SZYD01000015">
    <property type="protein sequence ID" value="KAD3640319.1"/>
    <property type="molecule type" value="Genomic_DNA"/>
</dbReference>
<evidence type="ECO:0000313" key="2">
    <source>
        <dbReference type="Proteomes" id="UP000326396"/>
    </source>
</evidence>
<protein>
    <submittedName>
        <fullName evidence="1">Uncharacterized protein</fullName>
    </submittedName>
</protein>
<name>A0A5N6MK10_9ASTR</name>
<proteinExistence type="predicted"/>
<evidence type="ECO:0000313" key="1">
    <source>
        <dbReference type="EMBL" id="KAD3640319.1"/>
    </source>
</evidence>
<sequence length="132" mass="14713">MVAGEPPCISPRFGYIMGLGGSFDQESQDRMFEKMPKRKRALDKWDWENVIDVDKSPTVSDCPGPGCTTRWLPGGLRRWLEEWQQSAAFFLLVSNHQTAPAGALVFWAAVNNQQPQLAVRRLGPATVLVLLG</sequence>
<dbReference type="AlphaFoldDB" id="A0A5N6MK10"/>
<gene>
    <name evidence="1" type="ORF">E3N88_29542</name>
</gene>
<dbReference type="Proteomes" id="UP000326396">
    <property type="component" value="Linkage Group LG5"/>
</dbReference>
<accession>A0A5N6MK10</accession>
<reference evidence="1 2" key="1">
    <citation type="submission" date="2019-05" db="EMBL/GenBank/DDBJ databases">
        <title>Mikania micrantha, genome provides insights into the molecular mechanism of rapid growth.</title>
        <authorList>
            <person name="Liu B."/>
        </authorList>
    </citation>
    <scope>NUCLEOTIDE SEQUENCE [LARGE SCALE GENOMIC DNA]</scope>
    <source>
        <strain evidence="1">NLD-2019</strain>
        <tissue evidence="1">Leaf</tissue>
    </source>
</reference>
<comment type="caution">
    <text evidence="1">The sequence shown here is derived from an EMBL/GenBank/DDBJ whole genome shotgun (WGS) entry which is preliminary data.</text>
</comment>
<organism evidence="1 2">
    <name type="scientific">Mikania micrantha</name>
    <name type="common">bitter vine</name>
    <dbReference type="NCBI Taxonomy" id="192012"/>
    <lineage>
        <taxon>Eukaryota</taxon>
        <taxon>Viridiplantae</taxon>
        <taxon>Streptophyta</taxon>
        <taxon>Embryophyta</taxon>
        <taxon>Tracheophyta</taxon>
        <taxon>Spermatophyta</taxon>
        <taxon>Magnoliopsida</taxon>
        <taxon>eudicotyledons</taxon>
        <taxon>Gunneridae</taxon>
        <taxon>Pentapetalae</taxon>
        <taxon>asterids</taxon>
        <taxon>campanulids</taxon>
        <taxon>Asterales</taxon>
        <taxon>Asteraceae</taxon>
        <taxon>Asteroideae</taxon>
        <taxon>Heliantheae alliance</taxon>
        <taxon>Eupatorieae</taxon>
        <taxon>Mikania</taxon>
    </lineage>
</organism>
<keyword evidence="2" id="KW-1185">Reference proteome</keyword>